<dbReference type="Proteomes" id="UP000308092">
    <property type="component" value="Unassembled WGS sequence"/>
</dbReference>
<gene>
    <name evidence="2" type="ORF">ATNIH1004_000577</name>
    <name evidence="3" type="ORF">EYZ11_009274</name>
</gene>
<dbReference type="EMBL" id="QUQM01000002">
    <property type="protein sequence ID" value="KAA8651681.1"/>
    <property type="molecule type" value="Genomic_DNA"/>
</dbReference>
<evidence type="ECO:0000313" key="4">
    <source>
        <dbReference type="Proteomes" id="UP000308092"/>
    </source>
</evidence>
<evidence type="ECO:0008006" key="6">
    <source>
        <dbReference type="Google" id="ProtNLM"/>
    </source>
</evidence>
<accession>A0A4S3J8P7</accession>
<dbReference type="STRING" id="1220188.A0A4S3J8P7"/>
<dbReference type="AlphaFoldDB" id="A0A4S3J8P7"/>
<name>A0A4S3J8P7_9EURO</name>
<dbReference type="Gene3D" id="3.80.10.10">
    <property type="entry name" value="Ribonuclease Inhibitor"/>
    <property type="match status" value="1"/>
</dbReference>
<feature type="region of interest" description="Disordered" evidence="1">
    <location>
        <begin position="238"/>
        <end position="261"/>
    </location>
</feature>
<dbReference type="RefSeq" id="XP_033431042.1">
    <property type="nucleotide sequence ID" value="XM_033565285.1"/>
</dbReference>
<dbReference type="EMBL" id="SOSA01000432">
    <property type="protein sequence ID" value="THC91255.1"/>
    <property type="molecule type" value="Genomic_DNA"/>
</dbReference>
<evidence type="ECO:0000313" key="2">
    <source>
        <dbReference type="EMBL" id="KAA8651681.1"/>
    </source>
</evidence>
<dbReference type="SUPFAM" id="SSF52058">
    <property type="entry name" value="L domain-like"/>
    <property type="match status" value="1"/>
</dbReference>
<keyword evidence="4" id="KW-1185">Reference proteome</keyword>
<sequence length="261" mass="28813">MCGSGIFKVSTSLETLNLHMCGGIWDQAPFPSLPNLKNLRITYSRLSEKDLKAILSCCNGLCTFVYEAADPCSIPNSRDHFHASSIIKYLSYYHETLKSLKLDLRRLRWSPVSNGQNTQAAFSFQAFTALEHLFLNSSELYSCFLTESPAESLLVQRLPPSITTLRLAGHIGYGLPHLAKGLLALADAALQGQFPRLEQVRCDAEQNLDEHHVSTMFSAAGVDFGYSRWPLGEATLRDSDVPPLSTPSPHLPLPSDTDSDL</sequence>
<dbReference type="GeneID" id="54323279"/>
<dbReference type="InterPro" id="IPR032675">
    <property type="entry name" value="LRR_dom_sf"/>
</dbReference>
<dbReference type="Proteomes" id="UP000324241">
    <property type="component" value="Unassembled WGS sequence"/>
</dbReference>
<evidence type="ECO:0000313" key="5">
    <source>
        <dbReference type="Proteomes" id="UP000324241"/>
    </source>
</evidence>
<proteinExistence type="predicted"/>
<organism evidence="3 4">
    <name type="scientific">Aspergillus tanneri</name>
    <dbReference type="NCBI Taxonomy" id="1220188"/>
    <lineage>
        <taxon>Eukaryota</taxon>
        <taxon>Fungi</taxon>
        <taxon>Dikarya</taxon>
        <taxon>Ascomycota</taxon>
        <taxon>Pezizomycotina</taxon>
        <taxon>Eurotiomycetes</taxon>
        <taxon>Eurotiomycetidae</taxon>
        <taxon>Eurotiales</taxon>
        <taxon>Aspergillaceae</taxon>
        <taxon>Aspergillus</taxon>
        <taxon>Aspergillus subgen. Circumdati</taxon>
    </lineage>
</organism>
<reference evidence="3 4" key="1">
    <citation type="submission" date="2019-03" db="EMBL/GenBank/DDBJ databases">
        <title>The genome sequence of a newly discovered highly antifungal drug resistant Aspergillus species, Aspergillus tanneri NIH 1004.</title>
        <authorList>
            <person name="Mounaud S."/>
            <person name="Singh I."/>
            <person name="Joardar V."/>
            <person name="Pakala S."/>
            <person name="Pakala S."/>
            <person name="Venepally P."/>
            <person name="Hoover J."/>
            <person name="Nierman W."/>
            <person name="Chung J."/>
            <person name="Losada L."/>
        </authorList>
    </citation>
    <scope>NUCLEOTIDE SEQUENCE [LARGE SCALE GENOMIC DNA]</scope>
    <source>
        <strain evidence="3 4">NIH1004</strain>
    </source>
</reference>
<protein>
    <recommendedName>
        <fullName evidence="6">F-box domain-containing protein</fullName>
    </recommendedName>
</protein>
<dbReference type="OrthoDB" id="2520703at2759"/>
<dbReference type="VEuPathDB" id="FungiDB:EYZ11_009274"/>
<evidence type="ECO:0000256" key="1">
    <source>
        <dbReference type="SAM" id="MobiDB-lite"/>
    </source>
</evidence>
<evidence type="ECO:0000313" key="3">
    <source>
        <dbReference type="EMBL" id="THC91255.1"/>
    </source>
</evidence>
<comment type="caution">
    <text evidence="3">The sequence shown here is derived from an EMBL/GenBank/DDBJ whole genome shotgun (WGS) entry which is preliminary data.</text>
</comment>
<reference evidence="2 5" key="2">
    <citation type="submission" date="2019-08" db="EMBL/GenBank/DDBJ databases">
        <title>The genome sequence of a newly discovered highly antifungal drug resistant Aspergillus species, Aspergillus tanneri NIH 1004.</title>
        <authorList>
            <person name="Mounaud S."/>
            <person name="Singh I."/>
            <person name="Joardar V."/>
            <person name="Pakala S."/>
            <person name="Pakala S."/>
            <person name="Venepally P."/>
            <person name="Chung J.K."/>
            <person name="Losada L."/>
            <person name="Nierman W.C."/>
        </authorList>
    </citation>
    <scope>NUCLEOTIDE SEQUENCE [LARGE SCALE GENOMIC DNA]</scope>
    <source>
        <strain evidence="2 5">NIH1004</strain>
    </source>
</reference>